<evidence type="ECO:0000259" key="9">
    <source>
        <dbReference type="PROSITE" id="PS50102"/>
    </source>
</evidence>
<proteinExistence type="inferred from homology"/>
<evidence type="ECO:0000313" key="11">
    <source>
        <dbReference type="Proteomes" id="UP000800082"/>
    </source>
</evidence>
<gene>
    <name evidence="10" type="ORF">M421DRAFT_99330</name>
</gene>
<evidence type="ECO:0000256" key="8">
    <source>
        <dbReference type="SAM" id="MobiDB-lite"/>
    </source>
</evidence>
<protein>
    <submittedName>
        <fullName evidence="10">U2 snRNP-associated protein Uap2</fullName>
    </submittedName>
</protein>
<dbReference type="GO" id="GO:0000398">
    <property type="term" value="P:mRNA splicing, via spliceosome"/>
    <property type="evidence" value="ECO:0007669"/>
    <property type="project" value="UniProtKB-ARBA"/>
</dbReference>
<dbReference type="GO" id="GO:0005684">
    <property type="term" value="C:U2-type spliceosomal complex"/>
    <property type="evidence" value="ECO:0007669"/>
    <property type="project" value="TreeGrafter"/>
</dbReference>
<dbReference type="SUPFAM" id="SSF54928">
    <property type="entry name" value="RNA-binding domain, RBD"/>
    <property type="match status" value="2"/>
</dbReference>
<dbReference type="FunFam" id="3.30.70.330:FF:000105">
    <property type="entry name" value="HIV Tat-specific factor 1 homolog"/>
    <property type="match status" value="1"/>
</dbReference>
<dbReference type="PANTHER" id="PTHR15608:SF0">
    <property type="entry name" value="HIV TAT-SPECIFIC FACTOR 1"/>
    <property type="match status" value="1"/>
</dbReference>
<dbReference type="Gene3D" id="3.30.70.330">
    <property type="match status" value="2"/>
</dbReference>
<comment type="similarity">
    <text evidence="1">Belongs to the HTATSF1 family.</text>
</comment>
<evidence type="ECO:0000256" key="5">
    <source>
        <dbReference type="ARBA" id="ARBA00023187"/>
    </source>
</evidence>
<feature type="compositionally biased region" description="Polar residues" evidence="8">
    <location>
        <begin position="17"/>
        <end position="28"/>
    </location>
</feature>
<feature type="region of interest" description="Disordered" evidence="8">
    <location>
        <begin position="283"/>
        <end position="311"/>
    </location>
</feature>
<keyword evidence="2" id="KW-0507">mRNA processing</keyword>
<dbReference type="PROSITE" id="PS50102">
    <property type="entry name" value="RRM"/>
    <property type="match status" value="2"/>
</dbReference>
<evidence type="ECO:0000313" key="10">
    <source>
        <dbReference type="EMBL" id="KAF1930699.1"/>
    </source>
</evidence>
<dbReference type="OrthoDB" id="10258585at2759"/>
<keyword evidence="7" id="KW-0175">Coiled coil</keyword>
<accession>A0A6A5RSX6</accession>
<dbReference type="InterPro" id="IPR012677">
    <property type="entry name" value="Nucleotide-bd_a/b_plait_sf"/>
</dbReference>
<dbReference type="RefSeq" id="XP_033450947.1">
    <property type="nucleotide sequence ID" value="XM_033598741.1"/>
</dbReference>
<dbReference type="InterPro" id="IPR034393">
    <property type="entry name" value="TatSF1-like"/>
</dbReference>
<dbReference type="GeneID" id="54356408"/>
<sequence>MMHEIIDNPLTEAEIVTSETSMNAQTDPPSKKRKNTQAADGIKKPKVQENRAIYVSNLPRDTNETEIEDEFKKYGIIDQGADGNKRIKMYKDEAGNFNGDALIVYFKKDSVDLAIRMMDEYYFRIEDQSQGVIHVKEADFSYKKHKDGDEIKNQLSRKDKKASERNRAELNRKLAEWSDNEEEVAEAFAPKKNKWAKVCILRYAFTLAELDEDDAAILEIKEDIREEAETFGDVTNVTLYDKEADGIIAVRFKEFEGAEKFKEAIHGRHFGGRKLEVTLAEDKPRFKKSARGEEPDSDEEERNLDRLARQQ</sequence>
<feature type="coiled-coil region" evidence="7">
    <location>
        <begin position="153"/>
        <end position="187"/>
    </location>
</feature>
<organism evidence="10 11">
    <name type="scientific">Didymella exigua CBS 183.55</name>
    <dbReference type="NCBI Taxonomy" id="1150837"/>
    <lineage>
        <taxon>Eukaryota</taxon>
        <taxon>Fungi</taxon>
        <taxon>Dikarya</taxon>
        <taxon>Ascomycota</taxon>
        <taxon>Pezizomycotina</taxon>
        <taxon>Dothideomycetes</taxon>
        <taxon>Pleosporomycetidae</taxon>
        <taxon>Pleosporales</taxon>
        <taxon>Pleosporineae</taxon>
        <taxon>Didymellaceae</taxon>
        <taxon>Didymella</taxon>
    </lineage>
</organism>
<reference evidence="10" key="1">
    <citation type="journal article" date="2020" name="Stud. Mycol.">
        <title>101 Dothideomycetes genomes: a test case for predicting lifestyles and emergence of pathogens.</title>
        <authorList>
            <person name="Haridas S."/>
            <person name="Albert R."/>
            <person name="Binder M."/>
            <person name="Bloem J."/>
            <person name="Labutti K."/>
            <person name="Salamov A."/>
            <person name="Andreopoulos B."/>
            <person name="Baker S."/>
            <person name="Barry K."/>
            <person name="Bills G."/>
            <person name="Bluhm B."/>
            <person name="Cannon C."/>
            <person name="Castanera R."/>
            <person name="Culley D."/>
            <person name="Daum C."/>
            <person name="Ezra D."/>
            <person name="Gonzalez J."/>
            <person name="Henrissat B."/>
            <person name="Kuo A."/>
            <person name="Liang C."/>
            <person name="Lipzen A."/>
            <person name="Lutzoni F."/>
            <person name="Magnuson J."/>
            <person name="Mondo S."/>
            <person name="Nolan M."/>
            <person name="Ohm R."/>
            <person name="Pangilinan J."/>
            <person name="Park H.-J."/>
            <person name="Ramirez L."/>
            <person name="Alfaro M."/>
            <person name="Sun H."/>
            <person name="Tritt A."/>
            <person name="Yoshinaga Y."/>
            <person name="Zwiers L.-H."/>
            <person name="Turgeon B."/>
            <person name="Goodwin S."/>
            <person name="Spatafora J."/>
            <person name="Crous P."/>
            <person name="Grigoriev I."/>
        </authorList>
    </citation>
    <scope>NUCLEOTIDE SEQUENCE</scope>
    <source>
        <strain evidence="10">CBS 183.55</strain>
    </source>
</reference>
<keyword evidence="3" id="KW-0677">Repeat</keyword>
<dbReference type="InterPro" id="IPR035979">
    <property type="entry name" value="RBD_domain_sf"/>
</dbReference>
<dbReference type="SMART" id="SM00360">
    <property type="entry name" value="RRM"/>
    <property type="match status" value="2"/>
</dbReference>
<dbReference type="PANTHER" id="PTHR15608">
    <property type="entry name" value="SPLICING FACTOR U2AF-ASSOCIATED PROTEIN 2"/>
    <property type="match status" value="1"/>
</dbReference>
<dbReference type="AlphaFoldDB" id="A0A6A5RSX6"/>
<evidence type="ECO:0000256" key="4">
    <source>
        <dbReference type="ARBA" id="ARBA00022884"/>
    </source>
</evidence>
<feature type="compositionally biased region" description="Basic and acidic residues" evidence="8">
    <location>
        <begin position="283"/>
        <end position="294"/>
    </location>
</feature>
<name>A0A6A5RSX6_9PLEO</name>
<evidence type="ECO:0000256" key="3">
    <source>
        <dbReference type="ARBA" id="ARBA00022737"/>
    </source>
</evidence>
<evidence type="ECO:0000256" key="6">
    <source>
        <dbReference type="PROSITE-ProRule" id="PRU00176"/>
    </source>
</evidence>
<keyword evidence="11" id="KW-1185">Reference proteome</keyword>
<feature type="domain" description="RRM" evidence="9">
    <location>
        <begin position="203"/>
        <end position="282"/>
    </location>
</feature>
<dbReference type="Proteomes" id="UP000800082">
    <property type="component" value="Unassembled WGS sequence"/>
</dbReference>
<keyword evidence="4 6" id="KW-0694">RNA-binding</keyword>
<feature type="region of interest" description="Disordered" evidence="8">
    <location>
        <begin position="16"/>
        <end position="45"/>
    </location>
</feature>
<evidence type="ECO:0000256" key="1">
    <source>
        <dbReference type="ARBA" id="ARBA00007747"/>
    </source>
</evidence>
<dbReference type="CDD" id="cd12285">
    <property type="entry name" value="RRM3_RBM39_like"/>
    <property type="match status" value="1"/>
</dbReference>
<keyword evidence="5" id="KW-0508">mRNA splicing</keyword>
<dbReference type="GO" id="GO:0003723">
    <property type="term" value="F:RNA binding"/>
    <property type="evidence" value="ECO:0007669"/>
    <property type="project" value="UniProtKB-UniRule"/>
</dbReference>
<dbReference type="InterPro" id="IPR000504">
    <property type="entry name" value="RRM_dom"/>
</dbReference>
<evidence type="ECO:0000256" key="7">
    <source>
        <dbReference type="SAM" id="Coils"/>
    </source>
</evidence>
<dbReference type="EMBL" id="ML978962">
    <property type="protein sequence ID" value="KAF1930699.1"/>
    <property type="molecule type" value="Genomic_DNA"/>
</dbReference>
<feature type="domain" description="RRM" evidence="9">
    <location>
        <begin position="51"/>
        <end position="140"/>
    </location>
</feature>
<dbReference type="Pfam" id="PF00076">
    <property type="entry name" value="RRM_1"/>
    <property type="match status" value="2"/>
</dbReference>
<dbReference type="GO" id="GO:0005686">
    <property type="term" value="C:U2 snRNP"/>
    <property type="evidence" value="ECO:0007669"/>
    <property type="project" value="TreeGrafter"/>
</dbReference>
<evidence type="ECO:0000256" key="2">
    <source>
        <dbReference type="ARBA" id="ARBA00022664"/>
    </source>
</evidence>